<dbReference type="EMBL" id="RJKE01000001">
    <property type="protein sequence ID" value="ROO82556.1"/>
    <property type="molecule type" value="Genomic_DNA"/>
</dbReference>
<accession>A0A3N1CML5</accession>
<organism evidence="1 2">
    <name type="scientific">Actinocorallia herbida</name>
    <dbReference type="NCBI Taxonomy" id="58109"/>
    <lineage>
        <taxon>Bacteria</taxon>
        <taxon>Bacillati</taxon>
        <taxon>Actinomycetota</taxon>
        <taxon>Actinomycetes</taxon>
        <taxon>Streptosporangiales</taxon>
        <taxon>Thermomonosporaceae</taxon>
        <taxon>Actinocorallia</taxon>
    </lineage>
</organism>
<comment type="caution">
    <text evidence="1">The sequence shown here is derived from an EMBL/GenBank/DDBJ whole genome shotgun (WGS) entry which is preliminary data.</text>
</comment>
<proteinExistence type="predicted"/>
<gene>
    <name evidence="1" type="ORF">EDD29_0036</name>
</gene>
<keyword evidence="2" id="KW-1185">Reference proteome</keyword>
<sequence>MTQTPDAVDLGATLTYTDEVGTTHTVQVQVRDRVRSGLRLISVSGLAALLPDELAAIDPTLRAQAVFELGQTRIVLCAEPRDLLAGGFAIGSRDGRVTIANPPRRIPQAALIALGERLHDQLL</sequence>
<name>A0A3N1CML5_9ACTN</name>
<dbReference type="AlphaFoldDB" id="A0A3N1CML5"/>
<dbReference type="Proteomes" id="UP000272400">
    <property type="component" value="Unassembled WGS sequence"/>
</dbReference>
<evidence type="ECO:0000313" key="2">
    <source>
        <dbReference type="Proteomes" id="UP000272400"/>
    </source>
</evidence>
<dbReference type="RefSeq" id="WP_123661568.1">
    <property type="nucleotide sequence ID" value="NZ_RJKE01000001.1"/>
</dbReference>
<reference evidence="1 2" key="1">
    <citation type="submission" date="2018-11" db="EMBL/GenBank/DDBJ databases">
        <title>Sequencing the genomes of 1000 actinobacteria strains.</title>
        <authorList>
            <person name="Klenk H.-P."/>
        </authorList>
    </citation>
    <scope>NUCLEOTIDE SEQUENCE [LARGE SCALE GENOMIC DNA]</scope>
    <source>
        <strain evidence="1 2">DSM 44254</strain>
    </source>
</reference>
<protein>
    <submittedName>
        <fullName evidence="1">Uncharacterized protein</fullName>
    </submittedName>
</protein>
<evidence type="ECO:0000313" key="1">
    <source>
        <dbReference type="EMBL" id="ROO82556.1"/>
    </source>
</evidence>